<feature type="transmembrane region" description="Helical" evidence="2">
    <location>
        <begin position="21"/>
        <end position="42"/>
    </location>
</feature>
<keyword evidence="2" id="KW-0472">Membrane</keyword>
<keyword evidence="2" id="KW-1133">Transmembrane helix</keyword>
<evidence type="ECO:0000313" key="4">
    <source>
        <dbReference type="Proteomes" id="UP000532010"/>
    </source>
</evidence>
<keyword evidence="2" id="KW-0812">Transmembrane</keyword>
<reference evidence="3 4" key="1">
    <citation type="submission" date="2020-08" db="EMBL/GenBank/DDBJ databases">
        <title>The Agave Microbiome: Exploring the role of microbial communities in plant adaptations to desert environments.</title>
        <authorList>
            <person name="Partida-Martinez L.P."/>
        </authorList>
    </citation>
    <scope>NUCLEOTIDE SEQUENCE [LARGE SCALE GENOMIC DNA]</scope>
    <source>
        <strain evidence="3 4">AT3.9</strain>
    </source>
</reference>
<organism evidence="3 4">
    <name type="scientific">Microvirga lupini</name>
    <dbReference type="NCBI Taxonomy" id="420324"/>
    <lineage>
        <taxon>Bacteria</taxon>
        <taxon>Pseudomonadati</taxon>
        <taxon>Pseudomonadota</taxon>
        <taxon>Alphaproteobacteria</taxon>
        <taxon>Hyphomicrobiales</taxon>
        <taxon>Methylobacteriaceae</taxon>
        <taxon>Microvirga</taxon>
    </lineage>
</organism>
<evidence type="ECO:0000313" key="3">
    <source>
        <dbReference type="EMBL" id="MBB3018987.1"/>
    </source>
</evidence>
<evidence type="ECO:0000256" key="1">
    <source>
        <dbReference type="SAM" id="MobiDB-lite"/>
    </source>
</evidence>
<dbReference type="Pfam" id="PF12836">
    <property type="entry name" value="HHH_3"/>
    <property type="match status" value="1"/>
</dbReference>
<dbReference type="EMBL" id="JACHWB010000002">
    <property type="protein sequence ID" value="MBB3018987.1"/>
    <property type="molecule type" value="Genomic_DNA"/>
</dbReference>
<evidence type="ECO:0000256" key="2">
    <source>
        <dbReference type="SAM" id="Phobius"/>
    </source>
</evidence>
<dbReference type="SUPFAM" id="SSF81585">
    <property type="entry name" value="PsbU/PolX domain-like"/>
    <property type="match status" value="1"/>
</dbReference>
<dbReference type="GO" id="GO:0003677">
    <property type="term" value="F:DNA binding"/>
    <property type="evidence" value="ECO:0007669"/>
    <property type="project" value="UniProtKB-KW"/>
</dbReference>
<feature type="region of interest" description="Disordered" evidence="1">
    <location>
        <begin position="89"/>
        <end position="125"/>
    </location>
</feature>
<sequence>MQIGDLSRTRHSHEQGENAAFQALRILLVIGFMTGGLLALWLSAGSSASTGGMVAAAPPQILAGEQQIAELPKRAERVQVADAGPAETLAFSGSPAEAGYRPASGSQASVPAPTTDPSPAAGEKTSAALTSVGEAFGKPEQTVAVSPSDIDMTGAVARQAGLAEPLRPQSPAGDRVDLNRASFEQLNALRGAGLLGRAIVRGRPYRSVDDLVKKKVMRRAVFEKIKDQVTVQ</sequence>
<comment type="caution">
    <text evidence="3">The sequence shown here is derived from an EMBL/GenBank/DDBJ whole genome shotgun (WGS) entry which is preliminary data.</text>
</comment>
<dbReference type="RefSeq" id="WP_246407997.1">
    <property type="nucleotide sequence ID" value="NZ_JACHWB010000002.1"/>
</dbReference>
<gene>
    <name evidence="3" type="ORF">FHR70_002041</name>
</gene>
<proteinExistence type="predicted"/>
<accession>A0A7W4VKQ5</accession>
<protein>
    <submittedName>
        <fullName evidence="3">DNA uptake protein ComE-like DNA-binding protein</fullName>
    </submittedName>
</protein>
<name>A0A7W4VKQ5_9HYPH</name>
<keyword evidence="4" id="KW-1185">Reference proteome</keyword>
<dbReference type="Gene3D" id="1.10.150.320">
    <property type="entry name" value="Photosystem II 12 kDa extrinsic protein"/>
    <property type="match status" value="1"/>
</dbReference>
<dbReference type="AlphaFoldDB" id="A0A7W4VKQ5"/>
<dbReference type="Proteomes" id="UP000532010">
    <property type="component" value="Unassembled WGS sequence"/>
</dbReference>
<keyword evidence="3" id="KW-0238">DNA-binding</keyword>